<dbReference type="EMBL" id="CP019434">
    <property type="protein sequence ID" value="APZ42622.1"/>
    <property type="molecule type" value="Genomic_DNA"/>
</dbReference>
<dbReference type="KEGG" id="afy:BW247_05515"/>
<gene>
    <name evidence="1" type="ORF">BW247_05515</name>
</gene>
<proteinExistence type="predicted"/>
<dbReference type="STRING" id="1765967.BW247_05515"/>
<name>A0A1P8UFK1_9GAMM</name>
<organism evidence="1 2">
    <name type="scientific">Acidihalobacter ferrooxydans</name>
    <dbReference type="NCBI Taxonomy" id="1765967"/>
    <lineage>
        <taxon>Bacteria</taxon>
        <taxon>Pseudomonadati</taxon>
        <taxon>Pseudomonadota</taxon>
        <taxon>Gammaproteobacteria</taxon>
        <taxon>Chromatiales</taxon>
        <taxon>Ectothiorhodospiraceae</taxon>
        <taxon>Acidihalobacter</taxon>
    </lineage>
</organism>
<dbReference type="RefSeq" id="WP_076836275.1">
    <property type="nucleotide sequence ID" value="NZ_CP019434.1"/>
</dbReference>
<evidence type="ECO:0000313" key="2">
    <source>
        <dbReference type="Proteomes" id="UP000243807"/>
    </source>
</evidence>
<evidence type="ECO:0000313" key="1">
    <source>
        <dbReference type="EMBL" id="APZ42622.1"/>
    </source>
</evidence>
<dbReference type="Proteomes" id="UP000243807">
    <property type="component" value="Chromosome"/>
</dbReference>
<dbReference type="AlphaFoldDB" id="A0A1P8UFK1"/>
<sequence>MGATITCARCVGAIKSEDGKIFYALFEKTYERNCYPHTPHWECVGFGPGEAMVRQIFNFGSETCGGMLRGPSRNLTPSGYIGTWLNELSHPKRLRDISITMKVVDKEFVSTGEIHANSLPYIKERLAGNGFGVVADLLNTGGYRIDRLSEEAEVLHLILNGSMGWRFISPNDLTDEPAFDLGWNPPKGEAPTYELTGVYRIDQSDIIVVQKDDGTLGIGDHQYAIEDAFIKAYGNIEVSHPGHWRKALKDLKKHFEEMPSLPDSARITVDREKVERGFPQSADNLVSHMGSTSGILGKIPVYERNDLFYAREGVSIQVFDEKPKERIQKPEQLALI</sequence>
<keyword evidence="2" id="KW-1185">Reference proteome</keyword>
<dbReference type="OrthoDB" id="8477376at2"/>
<protein>
    <submittedName>
        <fullName evidence="1">Uncharacterized protein</fullName>
    </submittedName>
</protein>
<accession>A0A1P8UFK1</accession>
<reference evidence="1 2" key="1">
    <citation type="submission" date="2017-01" db="EMBL/GenBank/DDBJ databases">
        <title>Draft sequence of Acidihalobacter ferrooxidans strain DSM 14175 (strain V8).</title>
        <authorList>
            <person name="Khaleque H.N."/>
            <person name="Ramsay J.P."/>
            <person name="Murphy R.J.T."/>
            <person name="Kaksonen A.H."/>
            <person name="Boxall N.J."/>
            <person name="Watkin E.L.J."/>
        </authorList>
    </citation>
    <scope>NUCLEOTIDE SEQUENCE [LARGE SCALE GENOMIC DNA]</scope>
    <source>
        <strain evidence="1 2">V8</strain>
    </source>
</reference>